<reference evidence="2 3" key="1">
    <citation type="submission" date="2018-11" db="EMBL/GenBank/DDBJ databases">
        <authorList>
            <consortium name="Pathogen Informatics"/>
        </authorList>
    </citation>
    <scope>NUCLEOTIDE SEQUENCE [LARGE SCALE GENOMIC DNA]</scope>
</reference>
<dbReference type="GO" id="GO:0010508">
    <property type="term" value="P:positive regulation of autophagy"/>
    <property type="evidence" value="ECO:0007669"/>
    <property type="project" value="TreeGrafter"/>
</dbReference>
<evidence type="ECO:0000313" key="3">
    <source>
        <dbReference type="Proteomes" id="UP000271098"/>
    </source>
</evidence>
<dbReference type="EMBL" id="UYRT01089835">
    <property type="protein sequence ID" value="VDN35376.1"/>
    <property type="molecule type" value="Genomic_DNA"/>
</dbReference>
<accession>A0A3P7QX38</accession>
<dbReference type="GO" id="GO:0005096">
    <property type="term" value="F:GTPase activator activity"/>
    <property type="evidence" value="ECO:0007669"/>
    <property type="project" value="TreeGrafter"/>
</dbReference>
<protein>
    <submittedName>
        <fullName evidence="2">Uncharacterized protein</fullName>
    </submittedName>
</protein>
<name>A0A3P7QX38_9BILA</name>
<dbReference type="InterPro" id="IPR009348">
    <property type="entry name" value="NPR2-like"/>
</dbReference>
<gene>
    <name evidence="2" type="ORF">GPUH_LOCUS20134</name>
</gene>
<keyword evidence="3" id="KW-1185">Reference proteome</keyword>
<dbReference type="Pfam" id="PF06218">
    <property type="entry name" value="NPR2"/>
    <property type="match status" value="1"/>
</dbReference>
<evidence type="ECO:0000313" key="2">
    <source>
        <dbReference type="EMBL" id="VDN35376.1"/>
    </source>
</evidence>
<dbReference type="PANTHER" id="PTHR12991:SF10">
    <property type="entry name" value="GATOR COMPLEX PROTEIN NPRL2"/>
    <property type="match status" value="1"/>
</dbReference>
<sequence>MLVQIDADLVMRCVRNLHFYGCLTLIPLFMYANTYVATEQLHQFYLNTDLIKECLDFVRPLDENGKNLDTKPTFSDVFRLYTSLKECLDFVRPLDENGENLGTKPTFSDVFRLYTSLKVSSFTSI</sequence>
<evidence type="ECO:0000256" key="1">
    <source>
        <dbReference type="ARBA" id="ARBA00008433"/>
    </source>
</evidence>
<dbReference type="Proteomes" id="UP000271098">
    <property type="component" value="Unassembled WGS sequence"/>
</dbReference>
<dbReference type="OrthoDB" id="338854at2759"/>
<dbReference type="PANTHER" id="PTHR12991">
    <property type="entry name" value="NITROGEN PERMEASE REGULATOR 2/TUMOR SUPPRESSOR CANDIDATE 4"/>
    <property type="match status" value="1"/>
</dbReference>
<proteinExistence type="inferred from homology"/>
<dbReference type="AlphaFoldDB" id="A0A3P7QX38"/>
<dbReference type="GO" id="GO:1990130">
    <property type="term" value="C:GATOR1 complex"/>
    <property type="evidence" value="ECO:0007669"/>
    <property type="project" value="TreeGrafter"/>
</dbReference>
<dbReference type="GO" id="GO:0034198">
    <property type="term" value="P:cellular response to amino acid starvation"/>
    <property type="evidence" value="ECO:0007669"/>
    <property type="project" value="TreeGrafter"/>
</dbReference>
<comment type="similarity">
    <text evidence="1">Belongs to the NPR2 family.</text>
</comment>
<dbReference type="GO" id="GO:0005774">
    <property type="term" value="C:vacuolar membrane"/>
    <property type="evidence" value="ECO:0007669"/>
    <property type="project" value="TreeGrafter"/>
</dbReference>
<organism evidence="2 3">
    <name type="scientific">Gongylonema pulchrum</name>
    <dbReference type="NCBI Taxonomy" id="637853"/>
    <lineage>
        <taxon>Eukaryota</taxon>
        <taxon>Metazoa</taxon>
        <taxon>Ecdysozoa</taxon>
        <taxon>Nematoda</taxon>
        <taxon>Chromadorea</taxon>
        <taxon>Rhabditida</taxon>
        <taxon>Spirurina</taxon>
        <taxon>Spiruromorpha</taxon>
        <taxon>Spiruroidea</taxon>
        <taxon>Gongylonematidae</taxon>
        <taxon>Gongylonema</taxon>
    </lineage>
</organism>
<dbReference type="GO" id="GO:1904262">
    <property type="term" value="P:negative regulation of TORC1 signaling"/>
    <property type="evidence" value="ECO:0007669"/>
    <property type="project" value="TreeGrafter"/>
</dbReference>